<evidence type="ECO:0000256" key="1">
    <source>
        <dbReference type="SAM" id="Phobius"/>
    </source>
</evidence>
<keyword evidence="1" id="KW-0812">Transmembrane</keyword>
<dbReference type="Proteomes" id="UP000653730">
    <property type="component" value="Unassembled WGS sequence"/>
</dbReference>
<feature type="transmembrane region" description="Helical" evidence="1">
    <location>
        <begin position="55"/>
        <end position="75"/>
    </location>
</feature>
<keyword evidence="1" id="KW-1133">Transmembrane helix</keyword>
<feature type="transmembrane region" description="Helical" evidence="1">
    <location>
        <begin position="6"/>
        <end position="25"/>
    </location>
</feature>
<name>A0A926Q513_9FLAO</name>
<comment type="caution">
    <text evidence="2">The sequence shown here is derived from an EMBL/GenBank/DDBJ whole genome shotgun (WGS) entry which is preliminary data.</text>
</comment>
<keyword evidence="1" id="KW-0472">Membrane</keyword>
<gene>
    <name evidence="2" type="ORF">IBL28_15955</name>
</gene>
<feature type="transmembrane region" description="Helical" evidence="1">
    <location>
        <begin position="32"/>
        <end position="49"/>
    </location>
</feature>
<keyword evidence="3" id="KW-1185">Reference proteome</keyword>
<organism evidence="2 3">
    <name type="scientific">Sinomicrobium weinanense</name>
    <dbReference type="NCBI Taxonomy" id="2842200"/>
    <lineage>
        <taxon>Bacteria</taxon>
        <taxon>Pseudomonadati</taxon>
        <taxon>Bacteroidota</taxon>
        <taxon>Flavobacteriia</taxon>
        <taxon>Flavobacteriales</taxon>
        <taxon>Flavobacteriaceae</taxon>
        <taxon>Sinomicrobium</taxon>
    </lineage>
</organism>
<dbReference type="EMBL" id="JACVDC010000060">
    <property type="protein sequence ID" value="MBC9797470.1"/>
    <property type="molecule type" value="Genomic_DNA"/>
</dbReference>
<evidence type="ECO:0000313" key="2">
    <source>
        <dbReference type="EMBL" id="MBC9797470.1"/>
    </source>
</evidence>
<accession>A0A926Q513</accession>
<reference evidence="2 3" key="1">
    <citation type="submission" date="2020-09" db="EMBL/GenBank/DDBJ databases">
        <title>Sinomicrobium weinanense sp. nov., a halophilic bacteria isolated from saline-alkali soil.</title>
        <authorList>
            <person name="Wu P."/>
            <person name="Ren H."/>
            <person name="Mei Y."/>
            <person name="Liang Y."/>
            <person name="Chen Z."/>
        </authorList>
    </citation>
    <scope>NUCLEOTIDE SEQUENCE [LARGE SCALE GENOMIC DNA]</scope>
    <source>
        <strain evidence="2 3">FJxs</strain>
    </source>
</reference>
<dbReference type="AlphaFoldDB" id="A0A926Q513"/>
<sequence length="80" mass="9052">MESWNIPLVEWIGYAASAGILLSFLMRDVLKLRAINAAGCLLFTVYGFLLPHPSIPIIVTNFTIFCVNLYFVYAIRKRGK</sequence>
<proteinExistence type="predicted"/>
<protein>
    <submittedName>
        <fullName evidence="2">Uroporphyrinogen decarboxylase</fullName>
    </submittedName>
</protein>
<dbReference type="RefSeq" id="WP_187966604.1">
    <property type="nucleotide sequence ID" value="NZ_JACVDC010000060.1"/>
</dbReference>
<evidence type="ECO:0000313" key="3">
    <source>
        <dbReference type="Proteomes" id="UP000653730"/>
    </source>
</evidence>